<dbReference type="OrthoDB" id="361676at2"/>
<dbReference type="CDD" id="cd00093">
    <property type="entry name" value="HTH_XRE"/>
    <property type="match status" value="1"/>
</dbReference>
<dbReference type="PROSITE" id="PS50943">
    <property type="entry name" value="HTH_CROC1"/>
    <property type="match status" value="1"/>
</dbReference>
<dbReference type="HOGENOM" id="CLU_066192_17_8_12"/>
<sequence>MSSVDIRKIFGENVKYYRKKSGMSQEQFAEKLEISPNHLSVIETGGKFVTYKLLERIVAAFDVMPAALFFTPGTASFDDTLQNKINSIIKEELETATLEISKRLAKL</sequence>
<dbReference type="Gene3D" id="1.10.260.40">
    <property type="entry name" value="lambda repressor-like DNA-binding domains"/>
    <property type="match status" value="1"/>
</dbReference>
<dbReference type="PANTHER" id="PTHR46797">
    <property type="entry name" value="HTH-TYPE TRANSCRIPTIONAL REGULATOR"/>
    <property type="match status" value="1"/>
</dbReference>
<evidence type="ECO:0000259" key="2">
    <source>
        <dbReference type="PROSITE" id="PS50943"/>
    </source>
</evidence>
<keyword evidence="1" id="KW-0238">DNA-binding</keyword>
<dbReference type="SUPFAM" id="SSF47413">
    <property type="entry name" value="lambda repressor-like DNA-binding domains"/>
    <property type="match status" value="1"/>
</dbReference>
<keyword evidence="4" id="KW-1185">Reference proteome</keyword>
<dbReference type="Pfam" id="PF01381">
    <property type="entry name" value="HTH_3"/>
    <property type="match status" value="1"/>
</dbReference>
<accession>F2NTQ0</accession>
<dbReference type="EMBL" id="CP002631">
    <property type="protein sequence ID" value="AEB15109.1"/>
    <property type="molecule type" value="Genomic_DNA"/>
</dbReference>
<dbReference type="eggNOG" id="COG1396">
    <property type="taxonomic scope" value="Bacteria"/>
</dbReference>
<dbReference type="InterPro" id="IPR050807">
    <property type="entry name" value="TransReg_Diox_bact_type"/>
</dbReference>
<dbReference type="Proteomes" id="UP000006852">
    <property type="component" value="Chromosome"/>
</dbReference>
<dbReference type="GO" id="GO:0003677">
    <property type="term" value="F:DNA binding"/>
    <property type="evidence" value="ECO:0007669"/>
    <property type="project" value="UniProtKB-KW"/>
</dbReference>
<proteinExistence type="predicted"/>
<evidence type="ECO:0000313" key="3">
    <source>
        <dbReference type="EMBL" id="AEB15109.1"/>
    </source>
</evidence>
<dbReference type="SMART" id="SM00530">
    <property type="entry name" value="HTH_XRE"/>
    <property type="match status" value="1"/>
</dbReference>
<dbReference type="KEGG" id="tsu:Tresu_2240"/>
<reference evidence="4" key="2">
    <citation type="submission" date="2011-04" db="EMBL/GenBank/DDBJ databases">
        <title>The complete genome of chromosome of Treponema succinifaciens DSM 2489.</title>
        <authorList>
            <person name="Lucas S."/>
            <person name="Copeland A."/>
            <person name="Lapidus A."/>
            <person name="Bruce D."/>
            <person name="Goodwin L."/>
            <person name="Pitluck S."/>
            <person name="Peters L."/>
            <person name="Kyrpides N."/>
            <person name="Mavromatis K."/>
            <person name="Ivanova N."/>
            <person name="Ovchinnikova G."/>
            <person name="Teshima H."/>
            <person name="Detter J.C."/>
            <person name="Tapia R."/>
            <person name="Han C."/>
            <person name="Land M."/>
            <person name="Hauser L."/>
            <person name="Markowitz V."/>
            <person name="Cheng J.-F."/>
            <person name="Hugenholtz P."/>
            <person name="Woyke T."/>
            <person name="Wu D."/>
            <person name="Gronow S."/>
            <person name="Wellnitz S."/>
            <person name="Brambilla E."/>
            <person name="Klenk H.-P."/>
            <person name="Eisen J.A."/>
        </authorList>
    </citation>
    <scope>NUCLEOTIDE SEQUENCE [LARGE SCALE GENOMIC DNA]</scope>
    <source>
        <strain evidence="4">ATCC 33096 / DSM 2489 / 6091</strain>
    </source>
</reference>
<gene>
    <name evidence="3" type="ordered locus">Tresu_2240</name>
</gene>
<protein>
    <submittedName>
        <fullName evidence="3">Helix-turn-helix domain protein</fullName>
    </submittedName>
</protein>
<dbReference type="RefSeq" id="WP_013702361.1">
    <property type="nucleotide sequence ID" value="NC_015385.1"/>
</dbReference>
<dbReference type="InterPro" id="IPR010982">
    <property type="entry name" value="Lambda_DNA-bd_dom_sf"/>
</dbReference>
<reference evidence="3 4" key="1">
    <citation type="journal article" date="2011" name="Stand. Genomic Sci.">
        <title>Complete genome sequence of Treponema succinifaciens type strain (6091).</title>
        <authorList>
            <person name="Han C."/>
            <person name="Gronow S."/>
            <person name="Teshima H."/>
            <person name="Lapidus A."/>
            <person name="Nolan M."/>
            <person name="Lucas S."/>
            <person name="Hammon N."/>
            <person name="Deshpande S."/>
            <person name="Cheng J.F."/>
            <person name="Zeytun A."/>
            <person name="Tapia R."/>
            <person name="Goodwin L."/>
            <person name="Pitluck S."/>
            <person name="Liolios K."/>
            <person name="Pagani I."/>
            <person name="Ivanova N."/>
            <person name="Mavromatis K."/>
            <person name="Mikhailova N."/>
            <person name="Huntemann M."/>
            <person name="Pati A."/>
            <person name="Chen A."/>
            <person name="Palaniappan K."/>
            <person name="Land M."/>
            <person name="Hauser L."/>
            <person name="Brambilla E.M."/>
            <person name="Rohde M."/>
            <person name="Goker M."/>
            <person name="Woyke T."/>
            <person name="Bristow J."/>
            <person name="Eisen J.A."/>
            <person name="Markowitz V."/>
            <person name="Hugenholtz P."/>
            <person name="Kyrpides N.C."/>
            <person name="Klenk H.P."/>
            <person name="Detter J.C."/>
        </authorList>
    </citation>
    <scope>NUCLEOTIDE SEQUENCE [LARGE SCALE GENOMIC DNA]</scope>
    <source>
        <strain evidence="4">ATCC 33096 / DSM 2489 / 6091</strain>
    </source>
</reference>
<evidence type="ECO:0000313" key="4">
    <source>
        <dbReference type="Proteomes" id="UP000006852"/>
    </source>
</evidence>
<dbReference type="GO" id="GO:0005829">
    <property type="term" value="C:cytosol"/>
    <property type="evidence" value="ECO:0007669"/>
    <property type="project" value="TreeGrafter"/>
</dbReference>
<dbReference type="PANTHER" id="PTHR46797:SF1">
    <property type="entry name" value="METHYLPHOSPHONATE SYNTHASE"/>
    <property type="match status" value="1"/>
</dbReference>
<dbReference type="AlphaFoldDB" id="F2NTQ0"/>
<feature type="domain" description="HTH cro/C1-type" evidence="2">
    <location>
        <begin position="14"/>
        <end position="68"/>
    </location>
</feature>
<dbReference type="STRING" id="869209.Tresu_2240"/>
<evidence type="ECO:0000256" key="1">
    <source>
        <dbReference type="ARBA" id="ARBA00023125"/>
    </source>
</evidence>
<organism evidence="3 4">
    <name type="scientific">Treponema succinifaciens (strain ATCC 33096 / DSM 2489 / 6091)</name>
    <dbReference type="NCBI Taxonomy" id="869209"/>
    <lineage>
        <taxon>Bacteria</taxon>
        <taxon>Pseudomonadati</taxon>
        <taxon>Spirochaetota</taxon>
        <taxon>Spirochaetia</taxon>
        <taxon>Spirochaetales</taxon>
        <taxon>Treponemataceae</taxon>
        <taxon>Treponema</taxon>
    </lineage>
</organism>
<dbReference type="GeneID" id="302999356"/>
<dbReference type="InterPro" id="IPR001387">
    <property type="entry name" value="Cro/C1-type_HTH"/>
</dbReference>
<dbReference type="GO" id="GO:0003700">
    <property type="term" value="F:DNA-binding transcription factor activity"/>
    <property type="evidence" value="ECO:0007669"/>
    <property type="project" value="TreeGrafter"/>
</dbReference>
<name>F2NTQ0_TRES6</name>